<dbReference type="RefSeq" id="WP_151594323.1">
    <property type="nucleotide sequence ID" value="NZ_WBMS02000011.1"/>
</dbReference>
<keyword evidence="1" id="KW-0812">Transmembrane</keyword>
<evidence type="ECO:0000313" key="3">
    <source>
        <dbReference type="Proteomes" id="UP000462055"/>
    </source>
</evidence>
<sequence length="88" mass="8893">MSGDRSPARDAGPRGPLRHFRRDRLTGQLAAGLVGLLCVSALVYGVGTASAKYRLADAGAWLSVGAKGLVVHANGLAGKVDGKAAVVP</sequence>
<accession>A0A6I4M842</accession>
<proteinExistence type="predicted"/>
<keyword evidence="3" id="KW-1185">Reference proteome</keyword>
<reference evidence="2" key="1">
    <citation type="submission" date="2019-12" db="EMBL/GenBank/DDBJ databases">
        <title>Actinomadura physcomitrii sp. nov., a novel actinomycete isolated from moss [Physcomitrium sphaericum (Ludw) Fuernr].</title>
        <authorList>
            <person name="Zhuang X."/>
        </authorList>
    </citation>
    <scope>NUCLEOTIDE SEQUENCE [LARGE SCALE GENOMIC DNA]</scope>
    <source>
        <strain evidence="2">LD22</strain>
    </source>
</reference>
<dbReference type="EMBL" id="WBMS02000011">
    <property type="protein sequence ID" value="MWA01832.1"/>
    <property type="molecule type" value="Genomic_DNA"/>
</dbReference>
<dbReference type="Proteomes" id="UP000462055">
    <property type="component" value="Unassembled WGS sequence"/>
</dbReference>
<organism evidence="2 3">
    <name type="scientific">Actinomadura physcomitrii</name>
    <dbReference type="NCBI Taxonomy" id="2650748"/>
    <lineage>
        <taxon>Bacteria</taxon>
        <taxon>Bacillati</taxon>
        <taxon>Actinomycetota</taxon>
        <taxon>Actinomycetes</taxon>
        <taxon>Streptosporangiales</taxon>
        <taxon>Thermomonosporaceae</taxon>
        <taxon>Actinomadura</taxon>
    </lineage>
</organism>
<feature type="transmembrane region" description="Helical" evidence="1">
    <location>
        <begin position="25"/>
        <end position="46"/>
    </location>
</feature>
<comment type="caution">
    <text evidence="2">The sequence shown here is derived from an EMBL/GenBank/DDBJ whole genome shotgun (WGS) entry which is preliminary data.</text>
</comment>
<evidence type="ECO:0000256" key="1">
    <source>
        <dbReference type="SAM" id="Phobius"/>
    </source>
</evidence>
<gene>
    <name evidence="2" type="ORF">F8568_015925</name>
</gene>
<dbReference type="AlphaFoldDB" id="A0A6I4M842"/>
<name>A0A6I4M842_9ACTN</name>
<keyword evidence="1" id="KW-0472">Membrane</keyword>
<protein>
    <submittedName>
        <fullName evidence="2">Uncharacterized protein</fullName>
    </submittedName>
</protein>
<keyword evidence="1" id="KW-1133">Transmembrane helix</keyword>
<evidence type="ECO:0000313" key="2">
    <source>
        <dbReference type="EMBL" id="MWA01832.1"/>
    </source>
</evidence>